<dbReference type="HOGENOM" id="CLU_089876_3_3_4"/>
<evidence type="ECO:0000313" key="5">
    <source>
        <dbReference type="Proteomes" id="UP000007564"/>
    </source>
</evidence>
<dbReference type="Gene3D" id="3.10.129.10">
    <property type="entry name" value="Hotdog Thioesterase"/>
    <property type="match status" value="1"/>
</dbReference>
<reference evidence="4 5" key="1">
    <citation type="journal article" date="2012" name="BMC Genomics">
        <title>Comparative genomics of the classical Bordetella subspecies: the evolution and exchange of virulence-associated diversity amongst closely related pathogens.</title>
        <authorList>
            <person name="Park J."/>
            <person name="Zhang Y."/>
            <person name="Buboltz A.M."/>
            <person name="Zhang X."/>
            <person name="Schuster S.C."/>
            <person name="Ahuja U."/>
            <person name="Liu M."/>
            <person name="Miller J.F."/>
            <person name="Sebaihia M."/>
            <person name="Bentley S.D."/>
            <person name="Parkhill J."/>
            <person name="Harvill E.T."/>
        </authorList>
    </citation>
    <scope>NUCLEOTIDE SEQUENCE [LARGE SCALE GENOMIC DNA]</scope>
    <source>
        <strain evidence="4 5">253</strain>
    </source>
</reference>
<evidence type="ECO:0000256" key="2">
    <source>
        <dbReference type="ARBA" id="ARBA00022801"/>
    </source>
</evidence>
<organism evidence="4 5">
    <name type="scientific">Bordetella bronchiseptica 253</name>
    <dbReference type="NCBI Taxonomy" id="568707"/>
    <lineage>
        <taxon>Bacteria</taxon>
        <taxon>Pseudomonadati</taxon>
        <taxon>Pseudomonadota</taxon>
        <taxon>Betaproteobacteria</taxon>
        <taxon>Burkholderiales</taxon>
        <taxon>Alcaligenaceae</taxon>
        <taxon>Bordetella</taxon>
    </lineage>
</organism>
<comment type="similarity">
    <text evidence="1">Belongs to the thioesterase PaaI family.</text>
</comment>
<dbReference type="EMBL" id="HE965806">
    <property type="protein sequence ID" value="CCJ55658.1"/>
    <property type="molecule type" value="Genomic_DNA"/>
</dbReference>
<name>A0A0C6PBH0_BORBO</name>
<dbReference type="GeneID" id="56476822"/>
<dbReference type="NCBIfam" id="TIGR00369">
    <property type="entry name" value="unchar_dom_1"/>
    <property type="match status" value="1"/>
</dbReference>
<dbReference type="KEGG" id="bbh:BN112_3744"/>
<keyword evidence="2" id="KW-0378">Hydrolase</keyword>
<dbReference type="InterPro" id="IPR003736">
    <property type="entry name" value="PAAI_dom"/>
</dbReference>
<gene>
    <name evidence="4" type="ORF">BN112_3744</name>
</gene>
<dbReference type="InterPro" id="IPR039298">
    <property type="entry name" value="ACOT13"/>
</dbReference>
<evidence type="ECO:0000256" key="1">
    <source>
        <dbReference type="ARBA" id="ARBA00008324"/>
    </source>
</evidence>
<dbReference type="Proteomes" id="UP000007564">
    <property type="component" value="Chromosome"/>
</dbReference>
<sequence>MDESAALRAFQDALRTQRPEFGQFFLARLLGLDISYPDGQCLIVFEPQDFLFNPQGSLHGGIIATVMDISMGHLLNHVQGAGLTLEMKTQYLKAVRQGTVYCRGEFLQRGRSVSFLKSTLTDAQGEPLAMATSTWKALSPARAPGVDAAAR</sequence>
<dbReference type="AlphaFoldDB" id="A0A0C6PBH0"/>
<evidence type="ECO:0000259" key="3">
    <source>
        <dbReference type="Pfam" id="PF03061"/>
    </source>
</evidence>
<dbReference type="SUPFAM" id="SSF54637">
    <property type="entry name" value="Thioesterase/thiol ester dehydrase-isomerase"/>
    <property type="match status" value="1"/>
</dbReference>
<dbReference type="InterPro" id="IPR006683">
    <property type="entry name" value="Thioestr_dom"/>
</dbReference>
<accession>A0A0C6PBH0</accession>
<dbReference type="Pfam" id="PF03061">
    <property type="entry name" value="4HBT"/>
    <property type="match status" value="1"/>
</dbReference>
<proteinExistence type="inferred from homology"/>
<dbReference type="PANTHER" id="PTHR21660:SF1">
    <property type="entry name" value="ACYL-COENZYME A THIOESTERASE 13"/>
    <property type="match status" value="1"/>
</dbReference>
<dbReference type="OrthoDB" id="9813282at2"/>
<dbReference type="InterPro" id="IPR029069">
    <property type="entry name" value="HotDog_dom_sf"/>
</dbReference>
<protein>
    <recommendedName>
        <fullName evidence="3">Thioesterase domain-containing protein</fullName>
    </recommendedName>
</protein>
<dbReference type="CDD" id="cd03443">
    <property type="entry name" value="PaaI_thioesterase"/>
    <property type="match status" value="1"/>
</dbReference>
<dbReference type="GO" id="GO:0047617">
    <property type="term" value="F:fatty acyl-CoA hydrolase activity"/>
    <property type="evidence" value="ECO:0007669"/>
    <property type="project" value="InterPro"/>
</dbReference>
<dbReference type="PANTHER" id="PTHR21660">
    <property type="entry name" value="THIOESTERASE SUPERFAMILY MEMBER-RELATED"/>
    <property type="match status" value="1"/>
</dbReference>
<dbReference type="RefSeq" id="WP_003815484.1">
    <property type="nucleotide sequence ID" value="NC_019382.1"/>
</dbReference>
<feature type="domain" description="Thioesterase" evidence="3">
    <location>
        <begin position="55"/>
        <end position="126"/>
    </location>
</feature>
<evidence type="ECO:0000313" key="4">
    <source>
        <dbReference type="EMBL" id="CCJ55658.1"/>
    </source>
</evidence>